<keyword evidence="3" id="KW-1185">Reference proteome</keyword>
<feature type="region of interest" description="Disordered" evidence="1">
    <location>
        <begin position="75"/>
        <end position="102"/>
    </location>
</feature>
<proteinExistence type="predicted"/>
<accession>A0A6A6DJP4</accession>
<reference evidence="2" key="1">
    <citation type="journal article" date="2020" name="Stud. Mycol.">
        <title>101 Dothideomycetes genomes: a test case for predicting lifestyles and emergence of pathogens.</title>
        <authorList>
            <person name="Haridas S."/>
            <person name="Albert R."/>
            <person name="Binder M."/>
            <person name="Bloem J."/>
            <person name="Labutti K."/>
            <person name="Salamov A."/>
            <person name="Andreopoulos B."/>
            <person name="Baker S."/>
            <person name="Barry K."/>
            <person name="Bills G."/>
            <person name="Bluhm B."/>
            <person name="Cannon C."/>
            <person name="Castanera R."/>
            <person name="Culley D."/>
            <person name="Daum C."/>
            <person name="Ezra D."/>
            <person name="Gonzalez J."/>
            <person name="Henrissat B."/>
            <person name="Kuo A."/>
            <person name="Liang C."/>
            <person name="Lipzen A."/>
            <person name="Lutzoni F."/>
            <person name="Magnuson J."/>
            <person name="Mondo S."/>
            <person name="Nolan M."/>
            <person name="Ohm R."/>
            <person name="Pangilinan J."/>
            <person name="Park H.-J."/>
            <person name="Ramirez L."/>
            <person name="Alfaro M."/>
            <person name="Sun H."/>
            <person name="Tritt A."/>
            <person name="Yoshinaga Y."/>
            <person name="Zwiers L.-H."/>
            <person name="Turgeon B."/>
            <person name="Goodwin S."/>
            <person name="Spatafora J."/>
            <person name="Crous P."/>
            <person name="Grigoriev I."/>
        </authorList>
    </citation>
    <scope>NUCLEOTIDE SEQUENCE</scope>
    <source>
        <strain evidence="2">CBS 207.26</strain>
    </source>
</reference>
<evidence type="ECO:0000313" key="2">
    <source>
        <dbReference type="EMBL" id="KAF2178489.1"/>
    </source>
</evidence>
<protein>
    <submittedName>
        <fullName evidence="2">Uncharacterized protein</fullName>
    </submittedName>
</protein>
<name>A0A6A6DJP4_9PEZI</name>
<sequence>MNGKRFHYLYGTALAAWSKVEAAKKRIPQASPGDEVLSSDTNPSKVNQMARLSTQPAPLKDAKEIAADNMEITENCEQEEEDNPTRDPIEEAAGWATDRHAI</sequence>
<evidence type="ECO:0000256" key="1">
    <source>
        <dbReference type="SAM" id="MobiDB-lite"/>
    </source>
</evidence>
<organism evidence="2 3">
    <name type="scientific">Zopfia rhizophila CBS 207.26</name>
    <dbReference type="NCBI Taxonomy" id="1314779"/>
    <lineage>
        <taxon>Eukaryota</taxon>
        <taxon>Fungi</taxon>
        <taxon>Dikarya</taxon>
        <taxon>Ascomycota</taxon>
        <taxon>Pezizomycotina</taxon>
        <taxon>Dothideomycetes</taxon>
        <taxon>Dothideomycetes incertae sedis</taxon>
        <taxon>Zopfiaceae</taxon>
        <taxon>Zopfia</taxon>
    </lineage>
</organism>
<evidence type="ECO:0000313" key="3">
    <source>
        <dbReference type="Proteomes" id="UP000800200"/>
    </source>
</evidence>
<dbReference type="EMBL" id="ML994674">
    <property type="protein sequence ID" value="KAF2178489.1"/>
    <property type="molecule type" value="Genomic_DNA"/>
</dbReference>
<gene>
    <name evidence="2" type="ORF">K469DRAFT_695297</name>
</gene>
<dbReference type="Proteomes" id="UP000800200">
    <property type="component" value="Unassembled WGS sequence"/>
</dbReference>
<dbReference type="AlphaFoldDB" id="A0A6A6DJP4"/>